<evidence type="ECO:0000313" key="2">
    <source>
        <dbReference type="EMBL" id="EOP32834.1"/>
    </source>
</evidence>
<name>R8MFL1_BACCX</name>
<dbReference type="Proteomes" id="UP000014020">
    <property type="component" value="Unassembled WGS sequence"/>
</dbReference>
<proteinExistence type="predicted"/>
<keyword evidence="1" id="KW-0812">Transmembrane</keyword>
<dbReference type="AlphaFoldDB" id="R8MFL1"/>
<keyword evidence="1" id="KW-1133">Transmembrane helix</keyword>
<protein>
    <submittedName>
        <fullName evidence="2">Uncharacterized protein</fullName>
    </submittedName>
</protein>
<reference evidence="3" key="1">
    <citation type="submission" date="2012-12" db="EMBL/GenBank/DDBJ databases">
        <title>The genome sequence of Bacillus cereus VD146.</title>
        <authorList>
            <consortium name="The Broad Institute Genome Sequencing Platform"/>
            <consortium name="The Broad Institute Genome Sequencing Center for Infectious Disease"/>
            <person name="Feldgarden M."/>
            <person name="Van der Auwera G.A."/>
            <person name="Mahillon J."/>
            <person name="Duprez V."/>
            <person name="Timmery S."/>
            <person name="Mattelet C."/>
            <person name="Dierick K."/>
            <person name="Sun M."/>
            <person name="Yu Z."/>
            <person name="Zhu L."/>
            <person name="Hu X."/>
            <person name="Shank E.B."/>
            <person name="Swiecicka I."/>
            <person name="Hansen B.M."/>
            <person name="Andrup L."/>
            <person name="Walker B."/>
            <person name="Young S.K."/>
            <person name="Zeng Q."/>
            <person name="Gargeya S."/>
            <person name="Fitzgerald M."/>
            <person name="Haas B."/>
            <person name="Abouelleil A."/>
            <person name="Alvarado L."/>
            <person name="Arachchi H.M."/>
            <person name="Berlin A.M."/>
            <person name="Chapman S.B."/>
            <person name="Dewar J."/>
            <person name="Goldberg J."/>
            <person name="Griggs A."/>
            <person name="Gujja S."/>
            <person name="Hansen M."/>
            <person name="Howarth C."/>
            <person name="Imamovic A."/>
            <person name="Larimer J."/>
            <person name="McCowan C."/>
            <person name="Murphy C."/>
            <person name="Neiman D."/>
            <person name="Pearson M."/>
            <person name="Priest M."/>
            <person name="Roberts A."/>
            <person name="Saif S."/>
            <person name="Shea T."/>
            <person name="Sisk P."/>
            <person name="Sykes S."/>
            <person name="Wortman J."/>
            <person name="Nusbaum C."/>
            <person name="Birren B."/>
        </authorList>
    </citation>
    <scope>NUCLEOTIDE SEQUENCE [LARGE SCALE GENOMIC DNA]</scope>
    <source>
        <strain evidence="3">VD146</strain>
    </source>
</reference>
<evidence type="ECO:0000256" key="1">
    <source>
        <dbReference type="SAM" id="Phobius"/>
    </source>
</evidence>
<sequence length="45" mass="5313">MEKDVMNPWLFAGCMLLVVVAMNICIWMGQCAIKRLKIRKMKRQN</sequence>
<keyword evidence="1" id="KW-0472">Membrane</keyword>
<feature type="transmembrane region" description="Helical" evidence="1">
    <location>
        <begin position="6"/>
        <end position="33"/>
    </location>
</feature>
<dbReference type="EMBL" id="AHFE01000070">
    <property type="protein sequence ID" value="EOP32834.1"/>
    <property type="molecule type" value="Genomic_DNA"/>
</dbReference>
<dbReference type="PATRIC" id="fig|1053236.3.peg.6130"/>
<dbReference type="HOGENOM" id="CLU_3284669_0_0_9"/>
<evidence type="ECO:0000313" key="3">
    <source>
        <dbReference type="Proteomes" id="UP000014020"/>
    </source>
</evidence>
<accession>R8MFL1</accession>
<comment type="caution">
    <text evidence="2">The sequence shown here is derived from an EMBL/GenBank/DDBJ whole genome shotgun (WGS) entry which is preliminary data.</text>
</comment>
<organism evidence="2 3">
    <name type="scientific">Bacillus cereus (strain VD146)</name>
    <dbReference type="NCBI Taxonomy" id="1053236"/>
    <lineage>
        <taxon>Bacteria</taxon>
        <taxon>Bacillati</taxon>
        <taxon>Bacillota</taxon>
        <taxon>Bacilli</taxon>
        <taxon>Bacillales</taxon>
        <taxon>Bacillaceae</taxon>
        <taxon>Bacillus</taxon>
        <taxon>Bacillus cereus group</taxon>
    </lineage>
</organism>
<gene>
    <name evidence="2" type="ORF">IK1_06007</name>
</gene>